<evidence type="ECO:0000313" key="2">
    <source>
        <dbReference type="EMBL" id="GEW64158.1"/>
    </source>
</evidence>
<dbReference type="AlphaFoldDB" id="A0A699H0T9"/>
<evidence type="ECO:0000259" key="1">
    <source>
        <dbReference type="Pfam" id="PF07727"/>
    </source>
</evidence>
<protein>
    <submittedName>
        <fullName evidence="2">Retrovirus-related Pol polyprotein from transposon TNT 1-94</fullName>
    </submittedName>
</protein>
<sequence>MKFKDSSEDSQSILSITNLDNMFGPLYEELYATSPPEVAPQIVSSSIEQVKPNTPVLNENADEVVQEDVAEFDGNVFYHSPQTPIFEEAESSSIYQDPSNIHEFYQTRRSTDIGLRIIQLNNKSRLVAKGYGQEEGINFEESFALVARLEALRIFVAYAAHKKFPVYQMDIKMAFLNGLLKEEVFFISLMVL</sequence>
<comment type="caution">
    <text evidence="2">The sequence shown here is derived from an EMBL/GenBank/DDBJ whole genome shotgun (WGS) entry which is preliminary data.</text>
</comment>
<dbReference type="InterPro" id="IPR013103">
    <property type="entry name" value="RVT_2"/>
</dbReference>
<dbReference type="Pfam" id="PF07727">
    <property type="entry name" value="RVT_2"/>
    <property type="match status" value="1"/>
</dbReference>
<proteinExistence type="predicted"/>
<gene>
    <name evidence="2" type="ORF">Tci_236134</name>
</gene>
<dbReference type="EMBL" id="BKCJ010067207">
    <property type="protein sequence ID" value="GEW64158.1"/>
    <property type="molecule type" value="Genomic_DNA"/>
</dbReference>
<accession>A0A699H0T9</accession>
<organism evidence="2">
    <name type="scientific">Tanacetum cinerariifolium</name>
    <name type="common">Dalmatian daisy</name>
    <name type="synonym">Chrysanthemum cinerariifolium</name>
    <dbReference type="NCBI Taxonomy" id="118510"/>
    <lineage>
        <taxon>Eukaryota</taxon>
        <taxon>Viridiplantae</taxon>
        <taxon>Streptophyta</taxon>
        <taxon>Embryophyta</taxon>
        <taxon>Tracheophyta</taxon>
        <taxon>Spermatophyta</taxon>
        <taxon>Magnoliopsida</taxon>
        <taxon>eudicotyledons</taxon>
        <taxon>Gunneridae</taxon>
        <taxon>Pentapetalae</taxon>
        <taxon>asterids</taxon>
        <taxon>campanulids</taxon>
        <taxon>Asterales</taxon>
        <taxon>Asteraceae</taxon>
        <taxon>Asteroideae</taxon>
        <taxon>Anthemideae</taxon>
        <taxon>Anthemidinae</taxon>
        <taxon>Tanacetum</taxon>
    </lineage>
</organism>
<reference evidence="2" key="1">
    <citation type="journal article" date="2019" name="Sci. Rep.">
        <title>Draft genome of Tanacetum cinerariifolium, the natural source of mosquito coil.</title>
        <authorList>
            <person name="Yamashiro T."/>
            <person name="Shiraishi A."/>
            <person name="Satake H."/>
            <person name="Nakayama K."/>
        </authorList>
    </citation>
    <scope>NUCLEOTIDE SEQUENCE</scope>
</reference>
<feature type="domain" description="Reverse transcriptase Ty1/copia-type" evidence="1">
    <location>
        <begin position="119"/>
        <end position="186"/>
    </location>
</feature>
<name>A0A699H0T9_TANCI</name>